<dbReference type="Proteomes" id="UP001176961">
    <property type="component" value="Unassembled WGS sequence"/>
</dbReference>
<keyword evidence="3" id="KW-1185">Reference proteome</keyword>
<dbReference type="AlphaFoldDB" id="A0AA36M153"/>
<proteinExistence type="predicted"/>
<evidence type="ECO:0000313" key="3">
    <source>
        <dbReference type="Proteomes" id="UP001176961"/>
    </source>
</evidence>
<reference evidence="2" key="1">
    <citation type="submission" date="2023-07" db="EMBL/GenBank/DDBJ databases">
        <authorList>
            <consortium name="CYATHOMIX"/>
        </authorList>
    </citation>
    <scope>NUCLEOTIDE SEQUENCE</scope>
    <source>
        <strain evidence="2">N/A</strain>
    </source>
</reference>
<gene>
    <name evidence="2" type="ORF">CYNAS_LOCUS7382</name>
</gene>
<sequence length="79" mass="9009">MGKLSEVLTNKIEELDSTSKGPIHVLDGSNEIGHVMYDGYDGNDDPDPDEDGYYNYEPVQSYPPSTWSDYNEIEDNYIR</sequence>
<organism evidence="2 3">
    <name type="scientific">Cylicocyclus nassatus</name>
    <name type="common">Nematode worm</name>
    <dbReference type="NCBI Taxonomy" id="53992"/>
    <lineage>
        <taxon>Eukaryota</taxon>
        <taxon>Metazoa</taxon>
        <taxon>Ecdysozoa</taxon>
        <taxon>Nematoda</taxon>
        <taxon>Chromadorea</taxon>
        <taxon>Rhabditida</taxon>
        <taxon>Rhabditina</taxon>
        <taxon>Rhabditomorpha</taxon>
        <taxon>Strongyloidea</taxon>
        <taxon>Strongylidae</taxon>
        <taxon>Cylicocyclus</taxon>
    </lineage>
</organism>
<name>A0AA36M153_CYLNA</name>
<evidence type="ECO:0000313" key="2">
    <source>
        <dbReference type="EMBL" id="CAJ0595399.1"/>
    </source>
</evidence>
<feature type="compositionally biased region" description="Acidic residues" evidence="1">
    <location>
        <begin position="41"/>
        <end position="52"/>
    </location>
</feature>
<protein>
    <submittedName>
        <fullName evidence="2">Uncharacterized protein</fullName>
    </submittedName>
</protein>
<evidence type="ECO:0000256" key="1">
    <source>
        <dbReference type="SAM" id="MobiDB-lite"/>
    </source>
</evidence>
<comment type="caution">
    <text evidence="2">The sequence shown here is derived from an EMBL/GenBank/DDBJ whole genome shotgun (WGS) entry which is preliminary data.</text>
</comment>
<dbReference type="EMBL" id="CATQJL010000112">
    <property type="protein sequence ID" value="CAJ0595399.1"/>
    <property type="molecule type" value="Genomic_DNA"/>
</dbReference>
<feature type="region of interest" description="Disordered" evidence="1">
    <location>
        <begin position="35"/>
        <end position="60"/>
    </location>
</feature>
<accession>A0AA36M153</accession>